<accession>A0A1G2NH44</accession>
<comment type="caution">
    <text evidence="2">The sequence shown here is derived from an EMBL/GenBank/DDBJ whole genome shotgun (WGS) entry which is preliminary data.</text>
</comment>
<keyword evidence="1" id="KW-0812">Transmembrane</keyword>
<organism evidence="2 3">
    <name type="scientific">Candidatus Taylorbacteria bacterium RIFCSPLOWO2_01_FULL_45_15b</name>
    <dbReference type="NCBI Taxonomy" id="1802319"/>
    <lineage>
        <taxon>Bacteria</taxon>
        <taxon>Candidatus Tayloriibacteriota</taxon>
    </lineage>
</organism>
<dbReference type="STRING" id="1802319.A2928_03720"/>
<feature type="transmembrane region" description="Helical" evidence="1">
    <location>
        <begin position="65"/>
        <end position="83"/>
    </location>
</feature>
<keyword evidence="1" id="KW-0472">Membrane</keyword>
<feature type="transmembrane region" description="Helical" evidence="1">
    <location>
        <begin position="15"/>
        <end position="45"/>
    </location>
</feature>
<reference evidence="2 3" key="1">
    <citation type="journal article" date="2016" name="Nat. Commun.">
        <title>Thousands of microbial genomes shed light on interconnected biogeochemical processes in an aquifer system.</title>
        <authorList>
            <person name="Anantharaman K."/>
            <person name="Brown C.T."/>
            <person name="Hug L.A."/>
            <person name="Sharon I."/>
            <person name="Castelle C.J."/>
            <person name="Probst A.J."/>
            <person name="Thomas B.C."/>
            <person name="Singh A."/>
            <person name="Wilkins M.J."/>
            <person name="Karaoz U."/>
            <person name="Brodie E.L."/>
            <person name="Williams K.H."/>
            <person name="Hubbard S.S."/>
            <person name="Banfield J.F."/>
        </authorList>
    </citation>
    <scope>NUCLEOTIDE SEQUENCE [LARGE SCALE GENOMIC DNA]</scope>
</reference>
<proteinExistence type="predicted"/>
<name>A0A1G2NH44_9BACT</name>
<dbReference type="Proteomes" id="UP000176221">
    <property type="component" value="Unassembled WGS sequence"/>
</dbReference>
<evidence type="ECO:0000313" key="2">
    <source>
        <dbReference type="EMBL" id="OHA34711.1"/>
    </source>
</evidence>
<dbReference type="EMBL" id="MHRX01000008">
    <property type="protein sequence ID" value="OHA34711.1"/>
    <property type="molecule type" value="Genomic_DNA"/>
</dbReference>
<dbReference type="AlphaFoldDB" id="A0A1G2NH44"/>
<keyword evidence="1" id="KW-1133">Transmembrane helix</keyword>
<sequence>MNKTSSSLWNIQYKIAFFVLFLVGAMFSVVSVWLFLVAHLIAGVVAYQNLGRPNAFRSWNMPKTGALSACSTLGFAALAAVAWRR</sequence>
<protein>
    <submittedName>
        <fullName evidence="2">Uncharacterized protein</fullName>
    </submittedName>
</protein>
<gene>
    <name evidence="2" type="ORF">A2928_03720</name>
</gene>
<evidence type="ECO:0000313" key="3">
    <source>
        <dbReference type="Proteomes" id="UP000176221"/>
    </source>
</evidence>
<evidence type="ECO:0000256" key="1">
    <source>
        <dbReference type="SAM" id="Phobius"/>
    </source>
</evidence>